<organism evidence="1 2">
    <name type="scientific">Pontibacter virosus</name>
    <dbReference type="NCBI Taxonomy" id="1765052"/>
    <lineage>
        <taxon>Bacteria</taxon>
        <taxon>Pseudomonadati</taxon>
        <taxon>Bacteroidota</taxon>
        <taxon>Cytophagia</taxon>
        <taxon>Cytophagales</taxon>
        <taxon>Hymenobacteraceae</taxon>
        <taxon>Pontibacter</taxon>
    </lineage>
</organism>
<dbReference type="RefSeq" id="WP_243409536.1">
    <property type="nucleotide sequence ID" value="NZ_QEKI01000006.1"/>
</dbReference>
<dbReference type="AlphaFoldDB" id="A0A2U1AWH2"/>
<evidence type="ECO:0000313" key="1">
    <source>
        <dbReference type="EMBL" id="PVY40758.1"/>
    </source>
</evidence>
<proteinExistence type="predicted"/>
<keyword evidence="2" id="KW-1185">Reference proteome</keyword>
<accession>A0A2U1AWH2</accession>
<reference evidence="1 2" key="1">
    <citation type="submission" date="2018-04" db="EMBL/GenBank/DDBJ databases">
        <title>Genomic Encyclopedia of Type Strains, Phase IV (KMG-IV): sequencing the most valuable type-strain genomes for metagenomic binning, comparative biology and taxonomic classification.</title>
        <authorList>
            <person name="Goeker M."/>
        </authorList>
    </citation>
    <scope>NUCLEOTIDE SEQUENCE [LARGE SCALE GENOMIC DNA]</scope>
    <source>
        <strain evidence="1 2">DSM 100231</strain>
    </source>
</reference>
<gene>
    <name evidence="1" type="ORF">C8E01_10699</name>
</gene>
<comment type="caution">
    <text evidence="1">The sequence shown here is derived from an EMBL/GenBank/DDBJ whole genome shotgun (WGS) entry which is preliminary data.</text>
</comment>
<sequence length="150" mass="17017">MGAHRGKAESIGDGFMKLVRNEILHRQSNILVEFNHVEGWLYVNWRGYQNYDTVVAGCEKILELLLETNCTKVLNDNTNVEGIWSGASKWVGQDWLPRMQAAGLECFAWVYSRSAFSRLSADKTLNCTGDLSFIKTFDDMEAASDWLRAC</sequence>
<dbReference type="EMBL" id="QEKI01000006">
    <property type="protein sequence ID" value="PVY40758.1"/>
    <property type="molecule type" value="Genomic_DNA"/>
</dbReference>
<name>A0A2U1AWH2_9BACT</name>
<dbReference type="Proteomes" id="UP000245466">
    <property type="component" value="Unassembled WGS sequence"/>
</dbReference>
<evidence type="ECO:0000313" key="2">
    <source>
        <dbReference type="Proteomes" id="UP000245466"/>
    </source>
</evidence>
<protein>
    <recommendedName>
        <fullName evidence="3">SpoIIAA-like protein</fullName>
    </recommendedName>
</protein>
<evidence type="ECO:0008006" key="3">
    <source>
        <dbReference type="Google" id="ProtNLM"/>
    </source>
</evidence>